<protein>
    <submittedName>
        <fullName evidence="1">DUF2889 domain-containing protein</fullName>
    </submittedName>
</protein>
<keyword evidence="2" id="KW-1185">Reference proteome</keyword>
<proteinExistence type="predicted"/>
<organism evidence="1 2">
    <name type="scientific">Comamonas endophytica</name>
    <dbReference type="NCBI Taxonomy" id="2949090"/>
    <lineage>
        <taxon>Bacteria</taxon>
        <taxon>Pseudomonadati</taxon>
        <taxon>Pseudomonadota</taxon>
        <taxon>Betaproteobacteria</taxon>
        <taxon>Burkholderiales</taxon>
        <taxon>Comamonadaceae</taxon>
        <taxon>Comamonas</taxon>
    </lineage>
</organism>
<dbReference type="EMBL" id="CP106881">
    <property type="protein sequence ID" value="UYG52143.1"/>
    <property type="molecule type" value="Genomic_DNA"/>
</dbReference>
<evidence type="ECO:0000313" key="1">
    <source>
        <dbReference type="EMBL" id="UYG52143.1"/>
    </source>
</evidence>
<reference evidence="1" key="1">
    <citation type="submission" date="2022-09" db="EMBL/GenBank/DDBJ databases">
        <title>The complete genome of Acidovorax sp. 5MLIR.</title>
        <authorList>
            <person name="Liu L."/>
            <person name="Yue J."/>
            <person name="Yang F."/>
            <person name="Yuan J."/>
            <person name="Li L."/>
        </authorList>
    </citation>
    <scope>NUCLEOTIDE SEQUENCE</scope>
    <source>
        <strain evidence="1">5MLIR</strain>
    </source>
</reference>
<gene>
    <name evidence="1" type="ORF">M9799_02555</name>
</gene>
<sequence>MPLTEIPGRSPQHLRDVRYRSFSRPDGLWDIEGELHDRKAVDLTLQGNRRVPAGKAIHHMWIRATVDTSLQVKAIEVAMDSHPLGHCPEAAAALQKMVGCQMGRGWRKAIQEHLGGVASCTHLRELLFNMATAAFQSVPNVFASEDPSQPPRHLGQCLGWDFNGPGIAAYYPQFVRWQAHARAARPEDAGDAVAKPAS</sequence>
<dbReference type="InterPro" id="IPR021312">
    <property type="entry name" value="DUF2889"/>
</dbReference>
<dbReference type="Pfam" id="PF11136">
    <property type="entry name" value="DUF2889"/>
    <property type="match status" value="1"/>
</dbReference>
<accession>A0ABY6GB33</accession>
<evidence type="ECO:0000313" key="2">
    <source>
        <dbReference type="Proteomes" id="UP001162800"/>
    </source>
</evidence>
<dbReference type="Proteomes" id="UP001162800">
    <property type="component" value="Chromosome"/>
</dbReference>
<dbReference type="RefSeq" id="WP_231044330.1">
    <property type="nucleotide sequence ID" value="NZ_CP106881.1"/>
</dbReference>
<name>A0ABY6GB33_9BURK</name>